<dbReference type="PROSITE" id="PS00517">
    <property type="entry name" value="RNASE_3_1"/>
    <property type="match status" value="1"/>
</dbReference>
<dbReference type="GO" id="GO:0008033">
    <property type="term" value="P:tRNA processing"/>
    <property type="evidence" value="ECO:0007669"/>
    <property type="project" value="UniProtKB-KW"/>
</dbReference>
<dbReference type="GO" id="GO:0006364">
    <property type="term" value="P:rRNA processing"/>
    <property type="evidence" value="ECO:0007669"/>
    <property type="project" value="UniProtKB-UniRule"/>
</dbReference>
<dbReference type="FunFam" id="1.10.1520.10:FF:000001">
    <property type="entry name" value="Ribonuclease 3"/>
    <property type="match status" value="1"/>
</dbReference>
<dbReference type="GO" id="GO:0006397">
    <property type="term" value="P:mRNA processing"/>
    <property type="evidence" value="ECO:0007669"/>
    <property type="project" value="UniProtKB-UniRule"/>
</dbReference>
<evidence type="ECO:0000259" key="17">
    <source>
        <dbReference type="PROSITE" id="PS50142"/>
    </source>
</evidence>
<feature type="domain" description="DRBM" evidence="16">
    <location>
        <begin position="165"/>
        <end position="234"/>
    </location>
</feature>
<dbReference type="PROSITE" id="PS50137">
    <property type="entry name" value="DS_RBD"/>
    <property type="match status" value="1"/>
</dbReference>
<dbReference type="InterPro" id="IPR000999">
    <property type="entry name" value="RNase_III_dom"/>
</dbReference>
<evidence type="ECO:0000256" key="2">
    <source>
        <dbReference type="ARBA" id="ARBA00004496"/>
    </source>
</evidence>
<keyword evidence="15" id="KW-0699">rRNA-binding</keyword>
<dbReference type="NCBIfam" id="TIGR02191">
    <property type="entry name" value="RNaseIII"/>
    <property type="match status" value="1"/>
</dbReference>
<dbReference type="Gene3D" id="3.30.160.20">
    <property type="match status" value="1"/>
</dbReference>
<evidence type="ECO:0000256" key="11">
    <source>
        <dbReference type="ARBA" id="ARBA00022759"/>
    </source>
</evidence>
<dbReference type="SUPFAM" id="SSF54768">
    <property type="entry name" value="dsRNA-binding domain-like"/>
    <property type="match status" value="1"/>
</dbReference>
<comment type="catalytic activity">
    <reaction evidence="1 15">
        <text>Endonucleolytic cleavage to 5'-phosphomonoester.</text>
        <dbReference type="EC" id="3.1.26.3"/>
    </reaction>
</comment>
<evidence type="ECO:0000313" key="18">
    <source>
        <dbReference type="EMBL" id="CRX37617.1"/>
    </source>
</evidence>
<evidence type="ECO:0000256" key="10">
    <source>
        <dbReference type="ARBA" id="ARBA00022723"/>
    </source>
</evidence>
<dbReference type="InterPro" id="IPR011907">
    <property type="entry name" value="RNase_III"/>
</dbReference>
<keyword evidence="5 15" id="KW-0963">Cytoplasm</keyword>
<keyword evidence="13 15" id="KW-0460">Magnesium</keyword>
<reference evidence="19" key="1">
    <citation type="submission" date="2015-06" db="EMBL/GenBank/DDBJ databases">
        <authorList>
            <person name="Bertelli C."/>
        </authorList>
    </citation>
    <scope>NUCLEOTIDE SEQUENCE [LARGE SCALE GENOMIC DNA]</scope>
    <source>
        <strain evidence="19">CRIB-30</strain>
    </source>
</reference>
<comment type="cofactor">
    <cofactor evidence="15">
        <name>Mg(2+)</name>
        <dbReference type="ChEBI" id="CHEBI:18420"/>
    </cofactor>
</comment>
<dbReference type="SMART" id="SM00535">
    <property type="entry name" value="RIBOc"/>
    <property type="match status" value="1"/>
</dbReference>
<comment type="subcellular location">
    <subcellularLocation>
        <location evidence="2 15">Cytoplasm</location>
    </subcellularLocation>
</comment>
<evidence type="ECO:0000256" key="8">
    <source>
        <dbReference type="ARBA" id="ARBA00022694"/>
    </source>
</evidence>
<gene>
    <name evidence="15 18" type="primary">rnc</name>
    <name evidence="18" type="ORF">ELAC_0256</name>
</gene>
<dbReference type="Proteomes" id="UP000220251">
    <property type="component" value="Unassembled WGS sequence"/>
</dbReference>
<dbReference type="EMBL" id="CWGJ01000005">
    <property type="protein sequence ID" value="CRX37617.1"/>
    <property type="molecule type" value="Genomic_DNA"/>
</dbReference>
<dbReference type="GO" id="GO:0003725">
    <property type="term" value="F:double-stranded RNA binding"/>
    <property type="evidence" value="ECO:0007669"/>
    <property type="project" value="TreeGrafter"/>
</dbReference>
<comment type="function">
    <text evidence="15">Digests double-stranded RNA. Involved in the processing of primary rRNA transcript to yield the immediate precursors to the large and small rRNAs (23S and 16S). Processes some mRNAs, and tRNAs when they are encoded in the rRNA operon. Processes pre-crRNA and tracrRNA of type II CRISPR loci if present in the organism.</text>
</comment>
<dbReference type="GO" id="GO:0004525">
    <property type="term" value="F:ribonuclease III activity"/>
    <property type="evidence" value="ECO:0007669"/>
    <property type="project" value="UniProtKB-UniRule"/>
</dbReference>
<dbReference type="AlphaFoldDB" id="A0A0H5DNA7"/>
<feature type="binding site" evidence="15">
    <location>
        <position position="128"/>
    </location>
    <ligand>
        <name>Mg(2+)</name>
        <dbReference type="ChEBI" id="CHEBI:18420"/>
    </ligand>
</feature>
<comment type="subunit">
    <text evidence="4 15">Homodimer.</text>
</comment>
<evidence type="ECO:0000259" key="16">
    <source>
        <dbReference type="PROSITE" id="PS50137"/>
    </source>
</evidence>
<dbReference type="SMART" id="SM00358">
    <property type="entry name" value="DSRM"/>
    <property type="match status" value="1"/>
</dbReference>
<organism evidence="18 19">
    <name type="scientific">Estrella lausannensis</name>
    <dbReference type="NCBI Taxonomy" id="483423"/>
    <lineage>
        <taxon>Bacteria</taxon>
        <taxon>Pseudomonadati</taxon>
        <taxon>Chlamydiota</taxon>
        <taxon>Chlamydiia</taxon>
        <taxon>Parachlamydiales</taxon>
        <taxon>Candidatus Criblamydiaceae</taxon>
        <taxon>Estrella</taxon>
    </lineage>
</organism>
<dbReference type="CDD" id="cd00593">
    <property type="entry name" value="RIBOc"/>
    <property type="match status" value="1"/>
</dbReference>
<dbReference type="Gene3D" id="1.10.1520.10">
    <property type="entry name" value="Ribonuclease III domain"/>
    <property type="match status" value="1"/>
</dbReference>
<evidence type="ECO:0000256" key="3">
    <source>
        <dbReference type="ARBA" id="ARBA00010183"/>
    </source>
</evidence>
<keyword evidence="7 15" id="KW-0507">mRNA processing</keyword>
<dbReference type="GO" id="GO:0019843">
    <property type="term" value="F:rRNA binding"/>
    <property type="evidence" value="ECO:0007669"/>
    <property type="project" value="UniProtKB-KW"/>
</dbReference>
<dbReference type="HAMAP" id="MF_00104">
    <property type="entry name" value="RNase_III"/>
    <property type="match status" value="1"/>
</dbReference>
<keyword evidence="6 15" id="KW-0698">rRNA processing</keyword>
<dbReference type="EC" id="3.1.26.3" evidence="15"/>
<dbReference type="FunFam" id="3.30.160.20:FF:000003">
    <property type="entry name" value="Ribonuclease 3"/>
    <property type="match status" value="1"/>
</dbReference>
<evidence type="ECO:0000256" key="1">
    <source>
        <dbReference type="ARBA" id="ARBA00000109"/>
    </source>
</evidence>
<evidence type="ECO:0000256" key="7">
    <source>
        <dbReference type="ARBA" id="ARBA00022664"/>
    </source>
</evidence>
<dbReference type="GO" id="GO:0010468">
    <property type="term" value="P:regulation of gene expression"/>
    <property type="evidence" value="ECO:0007669"/>
    <property type="project" value="TreeGrafter"/>
</dbReference>
<protein>
    <recommendedName>
        <fullName evidence="15">Ribonuclease 3</fullName>
        <ecNumber evidence="15">3.1.26.3</ecNumber>
    </recommendedName>
    <alternativeName>
        <fullName evidence="15">Ribonuclease III</fullName>
        <shortName evidence="15">RNase III</shortName>
    </alternativeName>
</protein>
<keyword evidence="11 15" id="KW-0255">Endonuclease</keyword>
<keyword evidence="14 15" id="KW-0694">RNA-binding</keyword>
<feature type="binding site" evidence="15">
    <location>
        <position position="125"/>
    </location>
    <ligand>
        <name>Mg(2+)</name>
        <dbReference type="ChEBI" id="CHEBI:18420"/>
    </ligand>
</feature>
<evidence type="ECO:0000256" key="12">
    <source>
        <dbReference type="ARBA" id="ARBA00022801"/>
    </source>
</evidence>
<comment type="similarity">
    <text evidence="3">Belongs to the ribonuclease III family.</text>
</comment>
<feature type="binding site" evidence="15">
    <location>
        <position position="52"/>
    </location>
    <ligand>
        <name>Mg(2+)</name>
        <dbReference type="ChEBI" id="CHEBI:18420"/>
    </ligand>
</feature>
<evidence type="ECO:0000256" key="6">
    <source>
        <dbReference type="ARBA" id="ARBA00022552"/>
    </source>
</evidence>
<feature type="active site" evidence="15">
    <location>
        <position position="56"/>
    </location>
</feature>
<evidence type="ECO:0000313" key="19">
    <source>
        <dbReference type="Proteomes" id="UP000220251"/>
    </source>
</evidence>
<evidence type="ECO:0000256" key="13">
    <source>
        <dbReference type="ARBA" id="ARBA00022842"/>
    </source>
</evidence>
<evidence type="ECO:0000256" key="14">
    <source>
        <dbReference type="ARBA" id="ARBA00022884"/>
    </source>
</evidence>
<dbReference type="OrthoDB" id="9805026at2"/>
<dbReference type="PANTHER" id="PTHR11207:SF0">
    <property type="entry name" value="RIBONUCLEASE 3"/>
    <property type="match status" value="1"/>
</dbReference>
<accession>A0A0H5DNA7</accession>
<dbReference type="GO" id="GO:0046872">
    <property type="term" value="F:metal ion binding"/>
    <property type="evidence" value="ECO:0007669"/>
    <property type="project" value="UniProtKB-KW"/>
</dbReference>
<evidence type="ECO:0000256" key="4">
    <source>
        <dbReference type="ARBA" id="ARBA00011738"/>
    </source>
</evidence>
<name>A0A0H5DNA7_9BACT</name>
<dbReference type="CDD" id="cd10845">
    <property type="entry name" value="DSRM_RNAse_III_family"/>
    <property type="match status" value="1"/>
</dbReference>
<dbReference type="RefSeq" id="WP_098037480.1">
    <property type="nucleotide sequence ID" value="NZ_CWGJ01000005.1"/>
</dbReference>
<dbReference type="PROSITE" id="PS50142">
    <property type="entry name" value="RNASE_3_2"/>
    <property type="match status" value="1"/>
</dbReference>
<dbReference type="GO" id="GO:0005737">
    <property type="term" value="C:cytoplasm"/>
    <property type="evidence" value="ECO:0007669"/>
    <property type="project" value="UniProtKB-SubCell"/>
</dbReference>
<dbReference type="InterPro" id="IPR014720">
    <property type="entry name" value="dsRBD_dom"/>
</dbReference>
<evidence type="ECO:0000256" key="15">
    <source>
        <dbReference type="HAMAP-Rule" id="MF_00104"/>
    </source>
</evidence>
<keyword evidence="10 15" id="KW-0479">Metal-binding</keyword>
<dbReference type="GO" id="GO:0042802">
    <property type="term" value="F:identical protein binding"/>
    <property type="evidence" value="ECO:0007669"/>
    <property type="project" value="UniProtKB-ARBA"/>
</dbReference>
<keyword evidence="12 15" id="KW-0378">Hydrolase</keyword>
<feature type="active site" evidence="15">
    <location>
        <position position="128"/>
    </location>
</feature>
<keyword evidence="8 15" id="KW-0819">tRNA processing</keyword>
<keyword evidence="9 15" id="KW-0540">Nuclease</keyword>
<feature type="domain" description="RNase III" evidence="17">
    <location>
        <begin position="11"/>
        <end position="139"/>
    </location>
</feature>
<dbReference type="InterPro" id="IPR036389">
    <property type="entry name" value="RNase_III_sf"/>
</dbReference>
<dbReference type="Pfam" id="PF14622">
    <property type="entry name" value="Ribonucleas_3_3"/>
    <property type="match status" value="1"/>
</dbReference>
<evidence type="ECO:0000256" key="9">
    <source>
        <dbReference type="ARBA" id="ARBA00022722"/>
    </source>
</evidence>
<evidence type="ECO:0000256" key="5">
    <source>
        <dbReference type="ARBA" id="ARBA00022490"/>
    </source>
</evidence>
<dbReference type="SUPFAM" id="SSF69065">
    <property type="entry name" value="RNase III domain-like"/>
    <property type="match status" value="1"/>
</dbReference>
<dbReference type="Pfam" id="PF00035">
    <property type="entry name" value="dsrm"/>
    <property type="match status" value="1"/>
</dbReference>
<sequence length="237" mass="26855">MEKKHHSLVNLKFIEEKLGAVFHDKRLLELAFVHRSFVNENKGIKEHNERLEFLGDSILGLIVSEFLFKNLPLTREGELSFLRSRLVEAKSCAHYVQKLGVGEFILLGKGEKLNEGKGRLSIQADLFEAIMGALFLDGGFDACKNFFFSHFMNEVDKILKMPLQNWKAILQDLSQKTFQEMPVYNVLEATGPDHKKSFKVAVLIKNKTLGEGTGSSKKEAEQQAACEALKKLKPELF</sequence>
<proteinExistence type="inferred from homology"/>
<keyword evidence="19" id="KW-1185">Reference proteome</keyword>
<dbReference type="PANTHER" id="PTHR11207">
    <property type="entry name" value="RIBONUCLEASE III"/>
    <property type="match status" value="1"/>
</dbReference>